<dbReference type="GO" id="GO:0003700">
    <property type="term" value="F:DNA-binding transcription factor activity"/>
    <property type="evidence" value="ECO:0007669"/>
    <property type="project" value="TreeGrafter"/>
</dbReference>
<evidence type="ECO:0000259" key="4">
    <source>
        <dbReference type="PROSITE" id="PS50932"/>
    </source>
</evidence>
<accession>A0A6C2C7W4</accession>
<dbReference type="InterPro" id="IPR000843">
    <property type="entry name" value="HTH_LacI"/>
</dbReference>
<sequence length="327" mass="36203">MPSESNLNINDIAERAGVSIATVSRYMNGHLEKMSQKTAENIQKIINETGYVPNASAVQLMTRQSHLVAVMAANVDDYFSTEFFKGASSILEANQFTGVLFDTDSDEARELSLLARIGHQNFDGLIIQPLTNDADKLRGALKANLPIVVIDREFETDVFDSVVTDNQQAIERVGKAYREAGFKQAVVITEPISGISTREERWQGVQNIFPDAEMINVTAHTMNSEKVYETLREKLANGQKTLVVVFKERILLSLLPTLIRHGELIEQIALTGFADTALAKVIDPKMKLIQQDPFLMGATAAELLLKQILKQGQDGAPEKIVIAAKYR</sequence>
<dbReference type="InterPro" id="IPR028082">
    <property type="entry name" value="Peripla_BP_I"/>
</dbReference>
<dbReference type="InterPro" id="IPR025997">
    <property type="entry name" value="SBP_2_dom"/>
</dbReference>
<dbReference type="SUPFAM" id="SSF53822">
    <property type="entry name" value="Periplasmic binding protein-like I"/>
    <property type="match status" value="1"/>
</dbReference>
<dbReference type="Pfam" id="PF00356">
    <property type="entry name" value="LacI"/>
    <property type="match status" value="1"/>
</dbReference>
<dbReference type="AlphaFoldDB" id="A0A6C2C7W4"/>
<dbReference type="InterPro" id="IPR010982">
    <property type="entry name" value="Lambda_DNA-bd_dom_sf"/>
</dbReference>
<dbReference type="OrthoDB" id="1639518at2"/>
<dbReference type="SMART" id="SM00354">
    <property type="entry name" value="HTH_LACI"/>
    <property type="match status" value="1"/>
</dbReference>
<reference evidence="5 6" key="1">
    <citation type="submission" date="2019-01" db="EMBL/GenBank/DDBJ databases">
        <title>Weissella sp. nov., a novel lactic acid bacterium isolated from animal feces.</title>
        <authorList>
            <person name="Wang L.-T."/>
        </authorList>
    </citation>
    <scope>NUCLEOTIDE SEQUENCE [LARGE SCALE GENOMIC DNA]</scope>
    <source>
        <strain evidence="5 6">8H-2</strain>
    </source>
</reference>
<dbReference type="SUPFAM" id="SSF47413">
    <property type="entry name" value="lambda repressor-like DNA-binding domains"/>
    <property type="match status" value="1"/>
</dbReference>
<dbReference type="RefSeq" id="WP_148622671.1">
    <property type="nucleotide sequence ID" value="NZ_SDGZ01000014.1"/>
</dbReference>
<dbReference type="Proteomes" id="UP000371977">
    <property type="component" value="Unassembled WGS sequence"/>
</dbReference>
<keyword evidence="2" id="KW-0238">DNA-binding</keyword>
<dbReference type="EMBL" id="SDGZ01000014">
    <property type="protein sequence ID" value="TYC49679.1"/>
    <property type="molecule type" value="Genomic_DNA"/>
</dbReference>
<dbReference type="PANTHER" id="PTHR30146:SF109">
    <property type="entry name" value="HTH-TYPE TRANSCRIPTIONAL REGULATOR GALS"/>
    <property type="match status" value="1"/>
</dbReference>
<gene>
    <name evidence="5" type="ORF">ESZ50_05930</name>
</gene>
<proteinExistence type="predicted"/>
<keyword evidence="1" id="KW-0805">Transcription regulation</keyword>
<dbReference type="Pfam" id="PF13407">
    <property type="entry name" value="Peripla_BP_4"/>
    <property type="match status" value="1"/>
</dbReference>
<comment type="caution">
    <text evidence="5">The sequence shown here is derived from an EMBL/GenBank/DDBJ whole genome shotgun (WGS) entry which is preliminary data.</text>
</comment>
<evidence type="ECO:0000256" key="2">
    <source>
        <dbReference type="ARBA" id="ARBA00023125"/>
    </source>
</evidence>
<keyword evidence="6" id="KW-1185">Reference proteome</keyword>
<keyword evidence="3" id="KW-0804">Transcription</keyword>
<evidence type="ECO:0000313" key="6">
    <source>
        <dbReference type="Proteomes" id="UP000371977"/>
    </source>
</evidence>
<organism evidence="5 6">
    <name type="scientific">Weissella muntiaci</name>
    <dbReference type="NCBI Taxonomy" id="2508881"/>
    <lineage>
        <taxon>Bacteria</taxon>
        <taxon>Bacillati</taxon>
        <taxon>Bacillota</taxon>
        <taxon>Bacilli</taxon>
        <taxon>Lactobacillales</taxon>
        <taxon>Lactobacillaceae</taxon>
        <taxon>Weissella</taxon>
    </lineage>
</organism>
<dbReference type="PROSITE" id="PS50932">
    <property type="entry name" value="HTH_LACI_2"/>
    <property type="match status" value="1"/>
</dbReference>
<dbReference type="PANTHER" id="PTHR30146">
    <property type="entry name" value="LACI-RELATED TRANSCRIPTIONAL REPRESSOR"/>
    <property type="match status" value="1"/>
</dbReference>
<name>A0A6C2C7W4_9LACO</name>
<dbReference type="Gene3D" id="1.10.260.40">
    <property type="entry name" value="lambda repressor-like DNA-binding domains"/>
    <property type="match status" value="1"/>
</dbReference>
<evidence type="ECO:0000256" key="3">
    <source>
        <dbReference type="ARBA" id="ARBA00023163"/>
    </source>
</evidence>
<dbReference type="GO" id="GO:0000976">
    <property type="term" value="F:transcription cis-regulatory region binding"/>
    <property type="evidence" value="ECO:0007669"/>
    <property type="project" value="TreeGrafter"/>
</dbReference>
<dbReference type="Gene3D" id="3.40.50.2300">
    <property type="match status" value="2"/>
</dbReference>
<dbReference type="CDD" id="cd01392">
    <property type="entry name" value="HTH_LacI"/>
    <property type="match status" value="1"/>
</dbReference>
<evidence type="ECO:0000313" key="5">
    <source>
        <dbReference type="EMBL" id="TYC49679.1"/>
    </source>
</evidence>
<protein>
    <submittedName>
        <fullName evidence="5">LacI family transcriptional regulator</fullName>
    </submittedName>
</protein>
<evidence type="ECO:0000256" key="1">
    <source>
        <dbReference type="ARBA" id="ARBA00023015"/>
    </source>
</evidence>
<dbReference type="PROSITE" id="PS00356">
    <property type="entry name" value="HTH_LACI_1"/>
    <property type="match status" value="1"/>
</dbReference>
<feature type="domain" description="HTH lacI-type" evidence="4">
    <location>
        <begin position="7"/>
        <end position="62"/>
    </location>
</feature>